<keyword evidence="3" id="KW-1185">Reference proteome</keyword>
<dbReference type="Proteomes" id="UP000828390">
    <property type="component" value="Unassembled WGS sequence"/>
</dbReference>
<evidence type="ECO:0000313" key="3">
    <source>
        <dbReference type="Proteomes" id="UP000828390"/>
    </source>
</evidence>
<gene>
    <name evidence="1" type="ORF">DPMN_013601</name>
    <name evidence="2" type="ORF">DPMN_013604</name>
</gene>
<reference evidence="1" key="1">
    <citation type="journal article" date="2019" name="bioRxiv">
        <title>The Genome of the Zebra Mussel, Dreissena polymorpha: A Resource for Invasive Species Research.</title>
        <authorList>
            <person name="McCartney M.A."/>
            <person name="Auch B."/>
            <person name="Kono T."/>
            <person name="Mallez S."/>
            <person name="Zhang Y."/>
            <person name="Obille A."/>
            <person name="Becker A."/>
            <person name="Abrahante J.E."/>
            <person name="Garbe J."/>
            <person name="Badalamenti J.P."/>
            <person name="Herman A."/>
            <person name="Mangelson H."/>
            <person name="Liachko I."/>
            <person name="Sullivan S."/>
            <person name="Sone E.D."/>
            <person name="Koren S."/>
            <person name="Silverstein K.A.T."/>
            <person name="Beckman K.B."/>
            <person name="Gohl D.M."/>
        </authorList>
    </citation>
    <scope>NUCLEOTIDE SEQUENCE</scope>
    <source>
        <strain evidence="1">Duluth1</strain>
        <tissue evidence="1">Whole animal</tissue>
    </source>
</reference>
<name>A0A9D4NA50_DREPO</name>
<accession>A0A9D4NA50</accession>
<protein>
    <submittedName>
        <fullName evidence="1">Uncharacterized protein</fullName>
    </submittedName>
</protein>
<organism evidence="1 3">
    <name type="scientific">Dreissena polymorpha</name>
    <name type="common">Zebra mussel</name>
    <name type="synonym">Mytilus polymorpha</name>
    <dbReference type="NCBI Taxonomy" id="45954"/>
    <lineage>
        <taxon>Eukaryota</taxon>
        <taxon>Metazoa</taxon>
        <taxon>Spiralia</taxon>
        <taxon>Lophotrochozoa</taxon>
        <taxon>Mollusca</taxon>
        <taxon>Bivalvia</taxon>
        <taxon>Autobranchia</taxon>
        <taxon>Heteroconchia</taxon>
        <taxon>Euheterodonta</taxon>
        <taxon>Imparidentia</taxon>
        <taxon>Neoheterodontei</taxon>
        <taxon>Myida</taxon>
        <taxon>Dreissenoidea</taxon>
        <taxon>Dreissenidae</taxon>
        <taxon>Dreissena</taxon>
    </lineage>
</organism>
<reference evidence="1" key="2">
    <citation type="submission" date="2020-11" db="EMBL/GenBank/DDBJ databases">
        <authorList>
            <person name="McCartney M.A."/>
            <person name="Auch B."/>
            <person name="Kono T."/>
            <person name="Mallez S."/>
            <person name="Becker A."/>
            <person name="Gohl D.M."/>
            <person name="Silverstein K.A.T."/>
            <person name="Koren S."/>
            <person name="Bechman K.B."/>
            <person name="Herman A."/>
            <person name="Abrahante J.E."/>
            <person name="Garbe J."/>
        </authorList>
    </citation>
    <scope>NUCLEOTIDE SEQUENCE</scope>
    <source>
        <strain evidence="1">Duluth1</strain>
        <tissue evidence="1">Whole animal</tissue>
    </source>
</reference>
<evidence type="ECO:0000313" key="1">
    <source>
        <dbReference type="EMBL" id="KAH3889542.1"/>
    </source>
</evidence>
<evidence type="ECO:0000313" key="2">
    <source>
        <dbReference type="EMBL" id="KAH3889545.1"/>
    </source>
</evidence>
<sequence length="83" mass="9838">MKLVRELVFQINYNKVEGPYQELTFFGPVVLSFKKLYFKKLTTFNQPPVSNLWKSQQSDAAYKQEHQNEFVHVCRAVILNQNE</sequence>
<dbReference type="AlphaFoldDB" id="A0A9D4NA50"/>
<dbReference type="EMBL" id="JAIWYP010000001">
    <property type="protein sequence ID" value="KAH3889542.1"/>
    <property type="molecule type" value="Genomic_DNA"/>
</dbReference>
<dbReference type="EMBL" id="JAIWYP010000001">
    <property type="protein sequence ID" value="KAH3889545.1"/>
    <property type="molecule type" value="Genomic_DNA"/>
</dbReference>
<proteinExistence type="predicted"/>
<comment type="caution">
    <text evidence="1">The sequence shown here is derived from an EMBL/GenBank/DDBJ whole genome shotgun (WGS) entry which is preliminary data.</text>
</comment>